<sequence length="159" mass="16795">MNARILSIVAIVLWVVTIVVAGVFFIRGQVQPSSDGRQSIVLTESERNLVLTEMRGLLASVQGAVEGLAGNDMKRVAQAARPSGSAAAQQVPPGLMAKLPLQFKQMGMAAHQGFDELVIGSESGEPADMLLARLGNQIKNCVACHATFRLDAEAKVAAK</sequence>
<dbReference type="STRING" id="1817760.A2151_09495"/>
<dbReference type="GO" id="GO:0022900">
    <property type="term" value="P:electron transport chain"/>
    <property type="evidence" value="ECO:0007669"/>
    <property type="project" value="InterPro"/>
</dbReference>
<organism evidence="1 2">
    <name type="scientific">Candidatus Muproteobacteria bacterium RBG_16_65_34</name>
    <dbReference type="NCBI Taxonomy" id="1817760"/>
    <lineage>
        <taxon>Bacteria</taxon>
        <taxon>Pseudomonadati</taxon>
        <taxon>Pseudomonadota</taxon>
        <taxon>Candidatus Muproteobacteria</taxon>
    </lineage>
</organism>
<dbReference type="AlphaFoldDB" id="A0A1F6TPT9"/>
<dbReference type="GO" id="GO:0020037">
    <property type="term" value="F:heme binding"/>
    <property type="evidence" value="ECO:0007669"/>
    <property type="project" value="InterPro"/>
</dbReference>
<accession>A0A1F6TPT9</accession>
<dbReference type="GO" id="GO:0005506">
    <property type="term" value="F:iron ion binding"/>
    <property type="evidence" value="ECO:0007669"/>
    <property type="project" value="InterPro"/>
</dbReference>
<protein>
    <recommendedName>
        <fullName evidence="3">Cytochrome C</fullName>
    </recommendedName>
</protein>
<dbReference type="GO" id="GO:0009055">
    <property type="term" value="F:electron transfer activity"/>
    <property type="evidence" value="ECO:0007669"/>
    <property type="project" value="InterPro"/>
</dbReference>
<evidence type="ECO:0000313" key="2">
    <source>
        <dbReference type="Proteomes" id="UP000178885"/>
    </source>
</evidence>
<dbReference type="EMBL" id="MFSU01000064">
    <property type="protein sequence ID" value="OGI47138.1"/>
    <property type="molecule type" value="Genomic_DNA"/>
</dbReference>
<dbReference type="Proteomes" id="UP000178885">
    <property type="component" value="Unassembled WGS sequence"/>
</dbReference>
<name>A0A1F6TPT9_9PROT</name>
<evidence type="ECO:0000313" key="1">
    <source>
        <dbReference type="EMBL" id="OGI47138.1"/>
    </source>
</evidence>
<dbReference type="InterPro" id="IPR010980">
    <property type="entry name" value="Cyt_c/b562"/>
</dbReference>
<dbReference type="PROSITE" id="PS51009">
    <property type="entry name" value="CYTCII"/>
    <property type="match status" value="1"/>
</dbReference>
<evidence type="ECO:0008006" key="3">
    <source>
        <dbReference type="Google" id="ProtNLM"/>
    </source>
</evidence>
<dbReference type="SUPFAM" id="SSF47175">
    <property type="entry name" value="Cytochromes"/>
    <property type="match status" value="1"/>
</dbReference>
<proteinExistence type="predicted"/>
<gene>
    <name evidence="1" type="ORF">A2151_09495</name>
</gene>
<comment type="caution">
    <text evidence="1">The sequence shown here is derived from an EMBL/GenBank/DDBJ whole genome shotgun (WGS) entry which is preliminary data.</text>
</comment>
<reference evidence="1 2" key="1">
    <citation type="journal article" date="2016" name="Nat. Commun.">
        <title>Thousands of microbial genomes shed light on interconnected biogeochemical processes in an aquifer system.</title>
        <authorList>
            <person name="Anantharaman K."/>
            <person name="Brown C.T."/>
            <person name="Hug L.A."/>
            <person name="Sharon I."/>
            <person name="Castelle C.J."/>
            <person name="Probst A.J."/>
            <person name="Thomas B.C."/>
            <person name="Singh A."/>
            <person name="Wilkins M.J."/>
            <person name="Karaoz U."/>
            <person name="Brodie E.L."/>
            <person name="Williams K.H."/>
            <person name="Hubbard S.S."/>
            <person name="Banfield J.F."/>
        </authorList>
    </citation>
    <scope>NUCLEOTIDE SEQUENCE [LARGE SCALE GENOMIC DNA]</scope>
</reference>
<dbReference type="InterPro" id="IPR002321">
    <property type="entry name" value="Cyt_c_II"/>
</dbReference>